<dbReference type="EMBL" id="WTVA01000015">
    <property type="protein sequence ID" value="MZR23608.1"/>
    <property type="molecule type" value="Genomic_DNA"/>
</dbReference>
<feature type="active site" description="Nucleophile" evidence="9">
    <location>
        <position position="394"/>
    </location>
</feature>
<keyword evidence="6 11" id="KW-0865">Zymogen</keyword>
<dbReference type="InterPro" id="IPR051792">
    <property type="entry name" value="GGT_bact"/>
</dbReference>
<reference evidence="13 14" key="1">
    <citation type="journal article" date="2014" name="Int. J. Syst. Evol. Microbiol.">
        <title>Sneathiella chungangensis sp. nov., isolated from a marine sand, and emended description of the genus Sneathiella.</title>
        <authorList>
            <person name="Siamphan C."/>
            <person name="Kim H."/>
            <person name="Lee J.S."/>
            <person name="Kim W."/>
        </authorList>
    </citation>
    <scope>NUCLEOTIDE SEQUENCE [LARGE SCALE GENOMIC DNA]</scope>
    <source>
        <strain evidence="13 14">KCTC 32476</strain>
    </source>
</reference>
<evidence type="ECO:0000256" key="4">
    <source>
        <dbReference type="ARBA" id="ARBA00022679"/>
    </source>
</evidence>
<dbReference type="Proteomes" id="UP000445696">
    <property type="component" value="Unassembled WGS sequence"/>
</dbReference>
<comment type="catalytic activity">
    <reaction evidence="2 11">
        <text>glutathione + H2O = L-cysteinylglycine + L-glutamate</text>
        <dbReference type="Rhea" id="RHEA:28807"/>
        <dbReference type="ChEBI" id="CHEBI:15377"/>
        <dbReference type="ChEBI" id="CHEBI:29985"/>
        <dbReference type="ChEBI" id="CHEBI:57925"/>
        <dbReference type="ChEBI" id="CHEBI:61694"/>
        <dbReference type="EC" id="3.4.19.13"/>
    </reaction>
</comment>
<dbReference type="SUPFAM" id="SSF56235">
    <property type="entry name" value="N-terminal nucleophile aminohydrolases (Ntn hydrolases)"/>
    <property type="match status" value="1"/>
</dbReference>
<evidence type="ECO:0000256" key="11">
    <source>
        <dbReference type="RuleBase" id="RU368036"/>
    </source>
</evidence>
<comment type="similarity">
    <text evidence="3 11">Belongs to the gamma-glutamyltransferase family.</text>
</comment>
<evidence type="ECO:0000256" key="5">
    <source>
        <dbReference type="ARBA" id="ARBA00022801"/>
    </source>
</evidence>
<dbReference type="GO" id="GO:0103068">
    <property type="term" value="F:leukotriene C4 gamma-glutamyl transferase activity"/>
    <property type="evidence" value="ECO:0007669"/>
    <property type="project" value="UniProtKB-EC"/>
</dbReference>
<dbReference type="InterPro" id="IPR043137">
    <property type="entry name" value="GGT_ssub_C"/>
</dbReference>
<keyword evidence="7 11" id="KW-0012">Acyltransferase</keyword>
<feature type="binding site" evidence="10">
    <location>
        <position position="481"/>
    </location>
    <ligand>
        <name>L-glutamate</name>
        <dbReference type="ChEBI" id="CHEBI:29985"/>
    </ligand>
</feature>
<evidence type="ECO:0000256" key="6">
    <source>
        <dbReference type="ARBA" id="ARBA00023145"/>
    </source>
</evidence>
<evidence type="ECO:0000313" key="13">
    <source>
        <dbReference type="EMBL" id="MZR23608.1"/>
    </source>
</evidence>
<dbReference type="GO" id="GO:0006751">
    <property type="term" value="P:glutathione catabolic process"/>
    <property type="evidence" value="ECO:0007669"/>
    <property type="project" value="UniProtKB-UniRule"/>
</dbReference>
<dbReference type="UniPathway" id="UPA00204"/>
<evidence type="ECO:0000256" key="7">
    <source>
        <dbReference type="ARBA" id="ARBA00023315"/>
    </source>
</evidence>
<dbReference type="NCBIfam" id="TIGR00066">
    <property type="entry name" value="g_glut_trans"/>
    <property type="match status" value="1"/>
</dbReference>
<comment type="PTM">
    <text evidence="11">Cleaved by autocatalysis into a large and a small subunit.</text>
</comment>
<dbReference type="AlphaFoldDB" id="A0A845MI11"/>
<dbReference type="PANTHER" id="PTHR43199:SF1">
    <property type="entry name" value="GLUTATHIONE HYDROLASE PROENZYME"/>
    <property type="match status" value="1"/>
</dbReference>
<proteinExistence type="inferred from homology"/>
<comment type="pathway">
    <text evidence="11">Sulfur metabolism; glutathione metabolism.</text>
</comment>
<dbReference type="Pfam" id="PF01019">
    <property type="entry name" value="G_glu_transpept"/>
    <property type="match status" value="1"/>
</dbReference>
<protein>
    <recommendedName>
        <fullName evidence="11">Glutathione hydrolase proenzyme</fullName>
        <ecNumber evidence="11">2.3.2.2</ecNumber>
        <ecNumber evidence="11">3.4.19.13</ecNumber>
    </recommendedName>
    <component>
        <recommendedName>
            <fullName evidence="11">Glutathione hydrolase large chain</fullName>
        </recommendedName>
    </component>
    <component>
        <recommendedName>
            <fullName evidence="11">Glutathione hydrolase small chain</fullName>
        </recommendedName>
    </component>
</protein>
<feature type="binding site" evidence="10">
    <location>
        <begin position="458"/>
        <end position="459"/>
    </location>
    <ligand>
        <name>L-glutamate</name>
        <dbReference type="ChEBI" id="CHEBI:29985"/>
    </ligand>
</feature>
<feature type="binding site" evidence="10">
    <location>
        <position position="434"/>
    </location>
    <ligand>
        <name>L-glutamate</name>
        <dbReference type="ChEBI" id="CHEBI:29985"/>
    </ligand>
</feature>
<evidence type="ECO:0000256" key="12">
    <source>
        <dbReference type="SAM" id="MobiDB-lite"/>
    </source>
</evidence>
<keyword evidence="4 11" id="KW-0808">Transferase</keyword>
<gene>
    <name evidence="13" type="primary">ggt</name>
    <name evidence="13" type="ORF">GQF03_14815</name>
</gene>
<name>A0A845MI11_9PROT</name>
<evidence type="ECO:0000256" key="2">
    <source>
        <dbReference type="ARBA" id="ARBA00001089"/>
    </source>
</evidence>
<dbReference type="InterPro" id="IPR029055">
    <property type="entry name" value="Ntn_hydrolases_N"/>
</dbReference>
<sequence>MKSGSPSMTRLFKSFQLVLSISVVFLLAATPRQAGANGKYMIAAANPLAAGAGRDMLERGGSAIDSVIATQMVLTLVEPQSSGIGGGAFLLYFDGVAGKLETYDGRETAPAAVKETHFLNVDGSPKKFYDAVVGGGSVGAPGVVAMMAMAHQDHGKLPWKDLFQPAIRLAQEGFEISPRLHFLLARDKYLKTKSPAAAYFYEADGTAKPVGTILRNPALAAALKTIAEHGPDAFYRGAIAKAIVETVRGDNMKPGLLTLEDMANYRAVKRDPVCAPYRTYKICGMGPPTSGGITLLQALQILETWDLPTISPRSAEAIDIISQASALAFADRGKYLADADFVNIPIPALLSPAYSGDRAKLIREGESPLPFDAGNPLEKHGKLGVDNAIELPSTSHVSILDQYGNAVSMTTSVENVFGSRLMANGFILNNQLTDFSFTPVTEDGPVANRIQANKRPRSSMAPTMVFNADGDLEMVIGSPGGSRIIGYVMKTIISSLDWNMDIQSAIASPHFINRNGTLDLEENTPLAELQPELEAMGYKVNLRTLNSGLHGIRITPDGPEGGADPRREGIVLSQ</sequence>
<comment type="catalytic activity">
    <reaction evidence="8 11">
        <text>an N-terminal (5-L-glutamyl)-[peptide] + an alpha-amino acid = 5-L-glutamyl amino acid + an N-terminal L-alpha-aminoacyl-[peptide]</text>
        <dbReference type="Rhea" id="RHEA:23904"/>
        <dbReference type="Rhea" id="RHEA-COMP:9780"/>
        <dbReference type="Rhea" id="RHEA-COMP:9795"/>
        <dbReference type="ChEBI" id="CHEBI:77644"/>
        <dbReference type="ChEBI" id="CHEBI:78597"/>
        <dbReference type="ChEBI" id="CHEBI:78599"/>
        <dbReference type="ChEBI" id="CHEBI:78608"/>
        <dbReference type="EC" id="2.3.2.2"/>
    </reaction>
</comment>
<keyword evidence="11" id="KW-0317">Glutathione biosynthesis</keyword>
<dbReference type="Gene3D" id="1.10.246.130">
    <property type="match status" value="1"/>
</dbReference>
<dbReference type="OrthoDB" id="9781342at2"/>
<dbReference type="InterPro" id="IPR000101">
    <property type="entry name" value="GGT_peptidase"/>
</dbReference>
<comment type="subunit">
    <text evidence="11">This enzyme consists of two polypeptide chains, which are synthesized in precursor form from a single polypeptide.</text>
</comment>
<evidence type="ECO:0000256" key="9">
    <source>
        <dbReference type="PIRSR" id="PIRSR600101-1"/>
    </source>
</evidence>
<evidence type="ECO:0000256" key="8">
    <source>
        <dbReference type="ARBA" id="ARBA00047417"/>
    </source>
</evidence>
<accession>A0A845MI11</accession>
<organism evidence="13 14">
    <name type="scientific">Sneathiella chungangensis</name>
    <dbReference type="NCBI Taxonomy" id="1418234"/>
    <lineage>
        <taxon>Bacteria</taxon>
        <taxon>Pseudomonadati</taxon>
        <taxon>Pseudomonadota</taxon>
        <taxon>Alphaproteobacteria</taxon>
        <taxon>Sneathiellales</taxon>
        <taxon>Sneathiellaceae</taxon>
        <taxon>Sneathiella</taxon>
    </lineage>
</organism>
<keyword evidence="5 11" id="KW-0378">Hydrolase</keyword>
<evidence type="ECO:0000256" key="3">
    <source>
        <dbReference type="ARBA" id="ARBA00009381"/>
    </source>
</evidence>
<feature type="compositionally biased region" description="Basic and acidic residues" evidence="12">
    <location>
        <begin position="563"/>
        <end position="574"/>
    </location>
</feature>
<comment type="caution">
    <text evidence="13">The sequence shown here is derived from an EMBL/GenBank/DDBJ whole genome shotgun (WGS) entry which is preliminary data.</text>
</comment>
<comment type="catalytic activity">
    <reaction evidence="1 11">
        <text>an S-substituted glutathione + H2O = an S-substituted L-cysteinylglycine + L-glutamate</text>
        <dbReference type="Rhea" id="RHEA:59468"/>
        <dbReference type="ChEBI" id="CHEBI:15377"/>
        <dbReference type="ChEBI" id="CHEBI:29985"/>
        <dbReference type="ChEBI" id="CHEBI:90779"/>
        <dbReference type="ChEBI" id="CHEBI:143103"/>
        <dbReference type="EC" id="3.4.19.13"/>
    </reaction>
</comment>
<dbReference type="Gene3D" id="3.60.20.40">
    <property type="match status" value="1"/>
</dbReference>
<dbReference type="EC" id="2.3.2.2" evidence="11"/>
<dbReference type="EC" id="3.4.19.13" evidence="11"/>
<evidence type="ECO:0000313" key="14">
    <source>
        <dbReference type="Proteomes" id="UP000445696"/>
    </source>
</evidence>
<dbReference type="GO" id="GO:0006750">
    <property type="term" value="P:glutathione biosynthetic process"/>
    <property type="evidence" value="ECO:0007669"/>
    <property type="project" value="UniProtKB-KW"/>
</dbReference>
<evidence type="ECO:0000256" key="10">
    <source>
        <dbReference type="PIRSR" id="PIRSR600101-2"/>
    </source>
</evidence>
<evidence type="ECO:0000256" key="1">
    <source>
        <dbReference type="ARBA" id="ARBA00001049"/>
    </source>
</evidence>
<dbReference type="InterPro" id="IPR043138">
    <property type="entry name" value="GGT_lsub"/>
</dbReference>
<feature type="binding site" evidence="10">
    <location>
        <position position="106"/>
    </location>
    <ligand>
        <name>L-glutamate</name>
        <dbReference type="ChEBI" id="CHEBI:29985"/>
    </ligand>
</feature>
<feature type="region of interest" description="Disordered" evidence="12">
    <location>
        <begin position="552"/>
        <end position="574"/>
    </location>
</feature>
<keyword evidence="14" id="KW-1185">Reference proteome</keyword>
<dbReference type="PRINTS" id="PR01210">
    <property type="entry name" value="GGTRANSPTASE"/>
</dbReference>
<dbReference type="GO" id="GO:0036374">
    <property type="term" value="F:glutathione hydrolase activity"/>
    <property type="evidence" value="ECO:0007669"/>
    <property type="project" value="UniProtKB-UniRule"/>
</dbReference>
<dbReference type="PANTHER" id="PTHR43199">
    <property type="entry name" value="GLUTATHIONE HYDROLASE"/>
    <property type="match status" value="1"/>
</dbReference>